<feature type="compositionally biased region" description="Basic and acidic residues" evidence="11">
    <location>
        <begin position="439"/>
        <end position="448"/>
    </location>
</feature>
<dbReference type="InterPro" id="IPR027417">
    <property type="entry name" value="P-loop_NTPase"/>
</dbReference>
<dbReference type="SUPFAM" id="SSF50447">
    <property type="entry name" value="Translation proteins"/>
    <property type="match status" value="2"/>
</dbReference>
<dbReference type="Pfam" id="PF22042">
    <property type="entry name" value="EF-G_D2"/>
    <property type="match status" value="1"/>
</dbReference>
<keyword evidence="6" id="KW-0809">Transit peptide</keyword>
<dbReference type="Gene3D" id="3.40.50.10050">
    <property type="entry name" value="Translation initiation factor IF- 2, domain 3"/>
    <property type="match status" value="1"/>
</dbReference>
<sequence length="1352" mass="150594">MLRCPLKHVRSVSWTLIQKPSSLPVTRGVRVVGPPSTCHTVFAPVSSWIPQRQQHAAKHVESVEESEIGQQKLEENVKTISDAKRKNNNKKREMMQAASEEITALKELPQTVNELSAALRISQRKVEDTITAITGDKEILQNEKIELALVMRVVKKLDSTGSLLSKIDKLQPVKSSLLSKKSSNIETKPKGGVLAKKSQAGGEISEKKELISGTRKPMGGLLAKKSQTASEQSEKSEIVSGTGTTENESLRRLTKISEQVKKMFYPLAQNKALPTFPKDDKPSGKIKDKSPSSEDHVMYKTDLDNSRNNALERQVNVRKEARKGLLDRRKSETDLVESAEVKPRTGLLAKKKPETHSVESSKPETHSVQSTKLEKLLVESSKLETHSVESSKPEMISAESSKPEMISAESSKLETHSVESTGRKQEEPRRGLLTRKKSERVESTKIEQFEQSNGLLTRKKPERVESTIEEQIESSKESLAKRKLETVESTGVKQLEPNEALLTREPKTHPIESAEQKRLEQIKDVEKLLQDIVKRSQISEKREEGRVEIEMRDFKNILDTLQAVSHDSVKHVSAGTTLLKDDEDISKQSETESIVGDIKGDIRTEMLTTESAVNATGGKEDVLHSVEAIQQETIEEKQPVEELNKTSTELSGLKGVLKSFKPPPVVEKVRPFSVQNLFKDESPDKESISDLETFIGNDKASVQELSEMVRGKHNMENKPSLFKRTLKDNSTPVKDEIPNEVIDEFKNVQQDENNKTMKVDFSEFKNSLSKLKELQMKISKSQMEEKPQLTNDINSVKHNIEDETSIVNNGKENVTGKQSKDRTKTMQSPRLVPRPPVVTIMGHVDHGKTTLLDALRNANVVDSEFGGITQHIGAFTVKLSSDQSITFLDTPGHAAFSAMRARGASVTDIIVLVVAAEDGIMPQTIESIQHAQAANVPLIVAINKIDKPKADVGSIVNTLTSYGVVVEDLGGDVQMVPISALKGMNLDKLQDCIAGLAEFLELKGDVSSLVEACVIETHTDIGLGRTSTIVIEKGTLRKGDYLLCGSTFTKVRTIYGSNQEVLKEATPGMPVKIGGWKELPEVGELVQQYATEKELKMALARNEQKEKEVLEETAMEEAGKKRESEREEYIEIRERRRIQKAKSRRWNHKTRTAFEAMIETEKRKKEREADPGNMVFPIIIKGDVSGSVEAIVDSLQTFNSDLCELDIVHYGVGNVTQGDLDLAAVANADIYAFNLDPAASKMGEESAIRIRHHNVIYHLFAELIESINKKLPHQDKEEIIGEATVMTPFEVVINKQPVQVAGCRCTSGQLMRSKRFRLFRGEEVVFDGPLHSLKHHKQEVNIIKTDQECGTT</sequence>
<feature type="region of interest" description="Disordered" evidence="11">
    <location>
        <begin position="810"/>
        <end position="833"/>
    </location>
</feature>
<keyword evidence="4" id="KW-0547">Nucleotide-binding</keyword>
<dbReference type="Pfam" id="PF11987">
    <property type="entry name" value="IF-2"/>
    <property type="match status" value="1"/>
</dbReference>
<dbReference type="CDD" id="cd01887">
    <property type="entry name" value="IF2_eIF5B"/>
    <property type="match status" value="1"/>
</dbReference>
<evidence type="ECO:0000256" key="6">
    <source>
        <dbReference type="ARBA" id="ARBA00022946"/>
    </source>
</evidence>
<feature type="compositionally biased region" description="Basic and acidic residues" evidence="11">
    <location>
        <begin position="372"/>
        <end position="392"/>
    </location>
</feature>
<evidence type="ECO:0000256" key="8">
    <source>
        <dbReference type="ARBA" id="ARBA00023134"/>
    </source>
</evidence>
<evidence type="ECO:0000259" key="12">
    <source>
        <dbReference type="PROSITE" id="PS51722"/>
    </source>
</evidence>
<dbReference type="InterPro" id="IPR000178">
    <property type="entry name" value="TF_IF2_bacterial-like"/>
</dbReference>
<keyword evidence="5" id="KW-0648">Protein biosynthesis</keyword>
<dbReference type="NCBIfam" id="TIGR00231">
    <property type="entry name" value="small_GTP"/>
    <property type="match status" value="1"/>
</dbReference>
<dbReference type="Pfam" id="PF00009">
    <property type="entry name" value="GTP_EFTU"/>
    <property type="match status" value="1"/>
</dbReference>
<dbReference type="PANTHER" id="PTHR43381:SF20">
    <property type="entry name" value="TRANSLATION INITIATION FACTOR IF-2, MITOCHONDRIAL"/>
    <property type="match status" value="1"/>
</dbReference>
<feature type="compositionally biased region" description="Basic and acidic residues" evidence="11">
    <location>
        <begin position="315"/>
        <end position="343"/>
    </location>
</feature>
<evidence type="ECO:0000256" key="7">
    <source>
        <dbReference type="ARBA" id="ARBA00023128"/>
    </source>
</evidence>
<dbReference type="SUPFAM" id="SSF52156">
    <property type="entry name" value="Initiation factor IF2/eIF5b, domain 3"/>
    <property type="match status" value="1"/>
</dbReference>
<dbReference type="PANTHER" id="PTHR43381">
    <property type="entry name" value="TRANSLATION INITIATION FACTOR IF-2-RELATED"/>
    <property type="match status" value="1"/>
</dbReference>
<evidence type="ECO:0000313" key="14">
    <source>
        <dbReference type="Proteomes" id="UP001164746"/>
    </source>
</evidence>
<dbReference type="PROSITE" id="PS01176">
    <property type="entry name" value="IF2"/>
    <property type="match status" value="1"/>
</dbReference>
<reference evidence="13" key="1">
    <citation type="submission" date="2022-11" db="EMBL/GenBank/DDBJ databases">
        <title>Centuries of genome instability and evolution in soft-shell clam transmissible cancer (bioRxiv).</title>
        <authorList>
            <person name="Hart S.F.M."/>
            <person name="Yonemitsu M.A."/>
            <person name="Giersch R.M."/>
            <person name="Beal B.F."/>
            <person name="Arriagada G."/>
            <person name="Davis B.W."/>
            <person name="Ostrander E.A."/>
            <person name="Goff S.P."/>
            <person name="Metzger M.J."/>
        </authorList>
    </citation>
    <scope>NUCLEOTIDE SEQUENCE</scope>
    <source>
        <strain evidence="13">MELC-2E11</strain>
        <tissue evidence="13">Siphon/mantle</tissue>
    </source>
</reference>
<dbReference type="InterPro" id="IPR036925">
    <property type="entry name" value="TIF_IF2_dom3_sf"/>
</dbReference>
<feature type="region of interest" description="Disordered" evidence="11">
    <location>
        <begin position="272"/>
        <end position="463"/>
    </location>
</feature>
<dbReference type="InterPro" id="IPR009000">
    <property type="entry name" value="Transl_B-barrel_sf"/>
</dbReference>
<evidence type="ECO:0000256" key="9">
    <source>
        <dbReference type="ARBA" id="ARBA00044200"/>
    </source>
</evidence>
<protein>
    <recommendedName>
        <fullName evidence="9">Translation initiation factor IF-2, mitochondrial</fullName>
    </recommendedName>
</protein>
<feature type="coiled-coil region" evidence="10">
    <location>
        <begin position="1107"/>
        <end position="1135"/>
    </location>
</feature>
<name>A0ABY7FCW0_MYAAR</name>
<evidence type="ECO:0000256" key="2">
    <source>
        <dbReference type="ARBA" id="ARBA00007733"/>
    </source>
</evidence>
<keyword evidence="8" id="KW-0342">GTP-binding</keyword>
<feature type="domain" description="Tr-type G" evidence="12">
    <location>
        <begin position="833"/>
        <end position="1009"/>
    </location>
</feature>
<dbReference type="InterPro" id="IPR053905">
    <property type="entry name" value="EF-G-like_DII"/>
</dbReference>
<evidence type="ECO:0000313" key="13">
    <source>
        <dbReference type="EMBL" id="WAR20030.1"/>
    </source>
</evidence>
<feature type="compositionally biased region" description="Basic and acidic residues" evidence="11">
    <location>
        <begin position="411"/>
        <end position="430"/>
    </location>
</feature>
<evidence type="ECO:0000256" key="4">
    <source>
        <dbReference type="ARBA" id="ARBA00022741"/>
    </source>
</evidence>
<evidence type="ECO:0000256" key="3">
    <source>
        <dbReference type="ARBA" id="ARBA00022540"/>
    </source>
</evidence>
<evidence type="ECO:0000256" key="1">
    <source>
        <dbReference type="ARBA" id="ARBA00004173"/>
    </source>
</evidence>
<keyword evidence="10" id="KW-0175">Coiled coil</keyword>
<feature type="compositionally biased region" description="Basic and acidic residues" evidence="11">
    <location>
        <begin position="277"/>
        <end position="305"/>
    </location>
</feature>
<keyword evidence="14" id="KW-1185">Reference proteome</keyword>
<evidence type="ECO:0000256" key="5">
    <source>
        <dbReference type="ARBA" id="ARBA00022917"/>
    </source>
</evidence>
<comment type="subcellular location">
    <subcellularLocation>
        <location evidence="1">Mitochondrion</location>
    </subcellularLocation>
</comment>
<dbReference type="Proteomes" id="UP001164746">
    <property type="component" value="Chromosome 11"/>
</dbReference>
<keyword evidence="7" id="KW-0496">Mitochondrion</keyword>
<feature type="compositionally biased region" description="Basic and acidic residues" evidence="11">
    <location>
        <begin position="351"/>
        <end position="365"/>
    </location>
</feature>
<dbReference type="InterPro" id="IPR023115">
    <property type="entry name" value="TIF_IF2_dom3"/>
</dbReference>
<dbReference type="EMBL" id="CP111022">
    <property type="protein sequence ID" value="WAR20030.1"/>
    <property type="molecule type" value="Genomic_DNA"/>
</dbReference>
<evidence type="ECO:0000256" key="11">
    <source>
        <dbReference type="SAM" id="MobiDB-lite"/>
    </source>
</evidence>
<dbReference type="SUPFAM" id="SSF52540">
    <property type="entry name" value="P-loop containing nucleoside triphosphate hydrolases"/>
    <property type="match status" value="1"/>
</dbReference>
<dbReference type="InterPro" id="IPR005225">
    <property type="entry name" value="Small_GTP-bd"/>
</dbReference>
<evidence type="ECO:0000256" key="10">
    <source>
        <dbReference type="SAM" id="Coils"/>
    </source>
</evidence>
<dbReference type="PROSITE" id="PS51722">
    <property type="entry name" value="G_TR_2"/>
    <property type="match status" value="1"/>
</dbReference>
<dbReference type="InterPro" id="IPR000795">
    <property type="entry name" value="T_Tr_GTP-bd_dom"/>
</dbReference>
<keyword evidence="3" id="KW-0396">Initiation factor</keyword>
<feature type="coiled-coil region" evidence="10">
    <location>
        <begin position="73"/>
        <end position="108"/>
    </location>
</feature>
<accession>A0ABY7FCW0</accession>
<organism evidence="13 14">
    <name type="scientific">Mya arenaria</name>
    <name type="common">Soft-shell clam</name>
    <dbReference type="NCBI Taxonomy" id="6604"/>
    <lineage>
        <taxon>Eukaryota</taxon>
        <taxon>Metazoa</taxon>
        <taxon>Spiralia</taxon>
        <taxon>Lophotrochozoa</taxon>
        <taxon>Mollusca</taxon>
        <taxon>Bivalvia</taxon>
        <taxon>Autobranchia</taxon>
        <taxon>Heteroconchia</taxon>
        <taxon>Euheterodonta</taxon>
        <taxon>Imparidentia</taxon>
        <taxon>Neoheterodontei</taxon>
        <taxon>Myida</taxon>
        <taxon>Myoidea</taxon>
        <taxon>Myidae</taxon>
        <taxon>Mya</taxon>
    </lineage>
</organism>
<dbReference type="Gene3D" id="3.40.50.300">
    <property type="entry name" value="P-loop containing nucleotide triphosphate hydrolases"/>
    <property type="match status" value="1"/>
</dbReference>
<gene>
    <name evidence="13" type="ORF">MAR_001868</name>
</gene>
<proteinExistence type="inferred from homology"/>
<dbReference type="Gene3D" id="2.40.30.10">
    <property type="entry name" value="Translation factors"/>
    <property type="match status" value="2"/>
</dbReference>
<comment type="similarity">
    <text evidence="2">Belongs to the TRAFAC class translation factor GTPase superfamily. Classic translation factor GTPase family. IF-2 subfamily.</text>
</comment>
<feature type="region of interest" description="Disordered" evidence="11">
    <location>
        <begin position="222"/>
        <end position="251"/>
    </location>
</feature>
<dbReference type="InterPro" id="IPR015760">
    <property type="entry name" value="TIF_IF2"/>
</dbReference>